<keyword evidence="3 6" id="KW-0812">Transmembrane</keyword>
<name>A0AA49JEY4_9BACT</name>
<proteinExistence type="predicted"/>
<feature type="transmembrane region" description="Helical" evidence="6">
    <location>
        <begin position="82"/>
        <end position="112"/>
    </location>
</feature>
<dbReference type="SUPFAM" id="SSF82689">
    <property type="entry name" value="Mechanosensitive channel protein MscS (YggB), C-terminal domain"/>
    <property type="match status" value="1"/>
</dbReference>
<evidence type="ECO:0000256" key="3">
    <source>
        <dbReference type="ARBA" id="ARBA00022692"/>
    </source>
</evidence>
<dbReference type="PANTHER" id="PTHR30566">
    <property type="entry name" value="YNAI-RELATED MECHANOSENSITIVE ION CHANNEL"/>
    <property type="match status" value="1"/>
</dbReference>
<keyword evidence="4 6" id="KW-1133">Transmembrane helix</keyword>
<evidence type="ECO:0000313" key="8">
    <source>
        <dbReference type="EMBL" id="WKN37871.1"/>
    </source>
</evidence>
<reference evidence="8" key="1">
    <citation type="journal article" date="2023" name="Comput. Struct. Biotechnol. J.">
        <title>Discovery of a novel marine Bacteroidetes with a rich repertoire of carbohydrate-active enzymes.</title>
        <authorList>
            <person name="Chen B."/>
            <person name="Liu G."/>
            <person name="Chen Q."/>
            <person name="Wang H."/>
            <person name="Liu L."/>
            <person name="Tang K."/>
        </authorList>
    </citation>
    <scope>NUCLEOTIDE SEQUENCE</scope>
    <source>
        <strain evidence="8">TK19036</strain>
    </source>
</reference>
<accession>A0AA49JEY4</accession>
<feature type="domain" description="Mechanosensitive ion channel MscS" evidence="7">
    <location>
        <begin position="100"/>
        <end position="168"/>
    </location>
</feature>
<gene>
    <name evidence="8" type="ORF">K4G66_04010</name>
</gene>
<dbReference type="PANTHER" id="PTHR30566:SF5">
    <property type="entry name" value="MECHANOSENSITIVE ION CHANNEL PROTEIN 1, MITOCHONDRIAL-RELATED"/>
    <property type="match status" value="1"/>
</dbReference>
<dbReference type="EMBL" id="CP120682">
    <property type="protein sequence ID" value="WKN37871.1"/>
    <property type="molecule type" value="Genomic_DNA"/>
</dbReference>
<dbReference type="InterPro" id="IPR006685">
    <property type="entry name" value="MscS_channel_2nd"/>
</dbReference>
<feature type="transmembrane region" description="Helical" evidence="6">
    <location>
        <begin position="59"/>
        <end position="76"/>
    </location>
</feature>
<keyword evidence="2" id="KW-1003">Cell membrane</keyword>
<evidence type="ECO:0000256" key="5">
    <source>
        <dbReference type="ARBA" id="ARBA00023136"/>
    </source>
</evidence>
<evidence type="ECO:0000256" key="6">
    <source>
        <dbReference type="SAM" id="Phobius"/>
    </source>
</evidence>
<organism evidence="8">
    <name type="scientific">Roseihalotalea indica</name>
    <dbReference type="NCBI Taxonomy" id="2867963"/>
    <lineage>
        <taxon>Bacteria</taxon>
        <taxon>Pseudomonadati</taxon>
        <taxon>Bacteroidota</taxon>
        <taxon>Cytophagia</taxon>
        <taxon>Cytophagales</taxon>
        <taxon>Catalimonadaceae</taxon>
        <taxon>Roseihalotalea</taxon>
    </lineage>
</organism>
<evidence type="ECO:0000259" key="7">
    <source>
        <dbReference type="Pfam" id="PF00924"/>
    </source>
</evidence>
<dbReference type="AlphaFoldDB" id="A0AA49JEY4"/>
<dbReference type="InterPro" id="IPR010920">
    <property type="entry name" value="LSM_dom_sf"/>
</dbReference>
<comment type="subcellular location">
    <subcellularLocation>
        <location evidence="1">Cell membrane</location>
        <topology evidence="1">Multi-pass membrane protein</topology>
    </subcellularLocation>
</comment>
<protein>
    <submittedName>
        <fullName evidence="8">Mechanosensitive ion channel</fullName>
    </submittedName>
</protein>
<keyword evidence="5 6" id="KW-0472">Membrane</keyword>
<dbReference type="InterPro" id="IPR011066">
    <property type="entry name" value="MscS_channel_C_sf"/>
</dbReference>
<feature type="transmembrane region" description="Helical" evidence="6">
    <location>
        <begin position="20"/>
        <end position="38"/>
    </location>
</feature>
<dbReference type="InterPro" id="IPR023408">
    <property type="entry name" value="MscS_beta-dom_sf"/>
</dbReference>
<dbReference type="Gene3D" id="3.30.70.100">
    <property type="match status" value="1"/>
</dbReference>
<dbReference type="Gene3D" id="2.30.30.60">
    <property type="match status" value="1"/>
</dbReference>
<dbReference type="GO" id="GO:0005886">
    <property type="term" value="C:plasma membrane"/>
    <property type="evidence" value="ECO:0007669"/>
    <property type="project" value="UniProtKB-SubCell"/>
</dbReference>
<dbReference type="GO" id="GO:0008381">
    <property type="term" value="F:mechanosensitive monoatomic ion channel activity"/>
    <property type="evidence" value="ECO:0007669"/>
    <property type="project" value="UniProtKB-ARBA"/>
</dbReference>
<dbReference type="Pfam" id="PF00924">
    <property type="entry name" value="MS_channel_2nd"/>
    <property type="match status" value="1"/>
</dbReference>
<evidence type="ECO:0000256" key="2">
    <source>
        <dbReference type="ARBA" id="ARBA00022475"/>
    </source>
</evidence>
<sequence>MNISEWIEDNWLISQEVQLKIAYSLLVIVGVWLFRFFGLKLVFRSVKNPKERYYWRNGIKNLSNALLLIIIGSIWIDRVGSLATFFGLVGAGLAIALQDPIVNVAGWVFILLRRPFEVGDRIEIGGFAGDVIDIRFYQFTLNEIKNWVDADQSTGRIIHIPNGRVFKEPQASYTQGFSHIWNEIEVRVTFESNWKKAKAILEDTVNLHAEPLSRAAAQRLLEASKQYLIFYTNLTPIVYTKVKENGVALTMRYLCDPRKRRTTEHKIWEDILTTFAQNQDIDFAYPTQRIYYNAREGKEGARKNDNDFNDRMRE</sequence>
<dbReference type="SUPFAM" id="SSF50182">
    <property type="entry name" value="Sm-like ribonucleoproteins"/>
    <property type="match status" value="1"/>
</dbReference>
<evidence type="ECO:0000256" key="4">
    <source>
        <dbReference type="ARBA" id="ARBA00022989"/>
    </source>
</evidence>
<reference evidence="8" key="2">
    <citation type="journal article" date="2024" name="Antonie Van Leeuwenhoek">
        <title>Roseihalotalea indica gen. nov., sp. nov., a halophilic Bacteroidetes from mesopelagic Southwest Indian Ocean with higher carbohydrate metabolic potential.</title>
        <authorList>
            <person name="Chen B."/>
            <person name="Zhang M."/>
            <person name="Lin D."/>
            <person name="Ye J."/>
            <person name="Tang K."/>
        </authorList>
    </citation>
    <scope>NUCLEOTIDE SEQUENCE</scope>
    <source>
        <strain evidence="8">TK19036</strain>
    </source>
</reference>
<evidence type="ECO:0000256" key="1">
    <source>
        <dbReference type="ARBA" id="ARBA00004651"/>
    </source>
</evidence>